<keyword evidence="9" id="KW-0547">Nucleotide-binding</keyword>
<dbReference type="GO" id="GO:0005524">
    <property type="term" value="F:ATP binding"/>
    <property type="evidence" value="ECO:0007669"/>
    <property type="project" value="UniProtKB-KW"/>
</dbReference>
<name>A0A0T5XCD5_9BACT</name>
<proteinExistence type="inferred from homology"/>
<dbReference type="InterPro" id="IPR036918">
    <property type="entry name" value="Pyrv_Knase_C_sf"/>
</dbReference>
<keyword evidence="11" id="KW-0067">ATP-binding</keyword>
<evidence type="ECO:0000256" key="10">
    <source>
        <dbReference type="ARBA" id="ARBA00022777"/>
    </source>
</evidence>
<keyword evidence="7 17" id="KW-0808">Transferase</keyword>
<comment type="cofactor">
    <cofactor evidence="2">
        <name>K(+)</name>
        <dbReference type="ChEBI" id="CHEBI:29103"/>
    </cofactor>
</comment>
<comment type="similarity">
    <text evidence="5 17">Belongs to the pyruvate kinase family.</text>
</comment>
<keyword evidence="10 17" id="KW-0418">Kinase</keyword>
<evidence type="ECO:0000256" key="14">
    <source>
        <dbReference type="ARBA" id="ARBA00023152"/>
    </source>
</evidence>
<keyword evidence="15 21" id="KW-0670">Pyruvate</keyword>
<dbReference type="EMBL" id="ACJX03000001">
    <property type="protein sequence ID" value="KRT35994.1"/>
    <property type="molecule type" value="Genomic_DNA"/>
</dbReference>
<evidence type="ECO:0000256" key="12">
    <source>
        <dbReference type="ARBA" id="ARBA00022842"/>
    </source>
</evidence>
<comment type="catalytic activity">
    <reaction evidence="17">
        <text>pyruvate + ATP = phosphoenolpyruvate + ADP + H(+)</text>
        <dbReference type="Rhea" id="RHEA:18157"/>
        <dbReference type="ChEBI" id="CHEBI:15361"/>
        <dbReference type="ChEBI" id="CHEBI:15378"/>
        <dbReference type="ChEBI" id="CHEBI:30616"/>
        <dbReference type="ChEBI" id="CHEBI:58702"/>
        <dbReference type="ChEBI" id="CHEBI:456216"/>
        <dbReference type="EC" id="2.7.1.40"/>
    </reaction>
</comment>
<evidence type="ECO:0000256" key="2">
    <source>
        <dbReference type="ARBA" id="ARBA00001958"/>
    </source>
</evidence>
<dbReference type="InterPro" id="IPR015806">
    <property type="entry name" value="Pyrv_Knase_insert_dom_sf"/>
</dbReference>
<dbReference type="GO" id="GO:0030955">
    <property type="term" value="F:potassium ion binding"/>
    <property type="evidence" value="ECO:0007669"/>
    <property type="project" value="UniProtKB-UniRule"/>
</dbReference>
<evidence type="ECO:0000313" key="22">
    <source>
        <dbReference type="Proteomes" id="UP000005273"/>
    </source>
</evidence>
<dbReference type="GO" id="GO:0000287">
    <property type="term" value="F:magnesium ion binding"/>
    <property type="evidence" value="ECO:0007669"/>
    <property type="project" value="UniProtKB-UniRule"/>
</dbReference>
<feature type="domain" description="PEP-utilising enzyme mobile" evidence="19">
    <location>
        <begin position="505"/>
        <end position="575"/>
    </location>
</feature>
<evidence type="ECO:0000259" key="19">
    <source>
        <dbReference type="Pfam" id="PF00391"/>
    </source>
</evidence>
<dbReference type="InterPro" id="IPR015793">
    <property type="entry name" value="Pyrv_Knase_brl"/>
</dbReference>
<dbReference type="InterPro" id="IPR008279">
    <property type="entry name" value="PEP-util_enz_mobile_dom"/>
</dbReference>
<dbReference type="Pfam" id="PF02887">
    <property type="entry name" value="PK_C"/>
    <property type="match status" value="1"/>
</dbReference>
<evidence type="ECO:0000256" key="8">
    <source>
        <dbReference type="ARBA" id="ARBA00022723"/>
    </source>
</evidence>
<dbReference type="InterPro" id="IPR018209">
    <property type="entry name" value="Pyrv_Knase_AS"/>
</dbReference>
<evidence type="ECO:0000256" key="11">
    <source>
        <dbReference type="ARBA" id="ARBA00022840"/>
    </source>
</evidence>
<comment type="caution">
    <text evidence="21">The sequence shown here is derived from an EMBL/GenBank/DDBJ whole genome shotgun (WGS) entry which is preliminary data.</text>
</comment>
<evidence type="ECO:0000256" key="16">
    <source>
        <dbReference type="NCBIfam" id="TIGR01064"/>
    </source>
</evidence>
<dbReference type="Gene3D" id="2.40.33.10">
    <property type="entry name" value="PK beta-barrel domain-like"/>
    <property type="match status" value="1"/>
</dbReference>
<protein>
    <recommendedName>
        <fullName evidence="6 16">Pyruvate kinase</fullName>
        <ecNumber evidence="6 16">2.7.1.40</ecNumber>
    </recommendedName>
</protein>
<reference evidence="22" key="1">
    <citation type="submission" date="2012-09" db="EMBL/GenBank/DDBJ databases">
        <authorList>
            <person name="Weinstock G."/>
            <person name="Sodergren E."/>
            <person name="Clifton S."/>
            <person name="Fulton L."/>
            <person name="Fulton B."/>
            <person name="Courtney L."/>
            <person name="Fronick C."/>
            <person name="Harrison M."/>
            <person name="Strong C."/>
            <person name="Farmer C."/>
            <person name="Delehaunty K."/>
            <person name="Markovic C."/>
            <person name="Hall O."/>
            <person name="Minx P."/>
            <person name="Tomlinson C."/>
            <person name="Mitreva M."/>
            <person name="Nelson J."/>
            <person name="Hou S."/>
            <person name="Wollam A."/>
            <person name="Pepin K.H."/>
            <person name="Johnson M."/>
            <person name="Bhonagiri V."/>
            <person name="Nash W.E."/>
            <person name="Suruliraj S."/>
            <person name="Warren W."/>
            <person name="Chinwalla A."/>
            <person name="Mardis E.R."/>
            <person name="Wilson R.K."/>
        </authorList>
    </citation>
    <scope>NUCLEOTIDE SEQUENCE [LARGE SCALE GENOMIC DNA]</scope>
    <source>
        <strain evidence="22">OS1</strain>
    </source>
</reference>
<dbReference type="Gene3D" id="3.20.20.60">
    <property type="entry name" value="Phosphoenolpyruvate-binding domains"/>
    <property type="match status" value="1"/>
</dbReference>
<dbReference type="FunFam" id="2.40.33.10:FF:000001">
    <property type="entry name" value="Pyruvate kinase"/>
    <property type="match status" value="1"/>
</dbReference>
<keyword evidence="22" id="KW-1185">Reference proteome</keyword>
<keyword evidence="13" id="KW-0630">Potassium</keyword>
<dbReference type="NCBIfam" id="NF004491">
    <property type="entry name" value="PRK05826.1"/>
    <property type="match status" value="1"/>
</dbReference>
<dbReference type="InterPro" id="IPR015813">
    <property type="entry name" value="Pyrv/PenolPyrv_kinase-like_dom"/>
</dbReference>
<feature type="domain" description="Pyruvate kinase barrel" evidence="18">
    <location>
        <begin position="3"/>
        <end position="325"/>
    </location>
</feature>
<evidence type="ECO:0000313" key="21">
    <source>
        <dbReference type="EMBL" id="KRT35994.1"/>
    </source>
</evidence>
<dbReference type="SUPFAM" id="SSF52009">
    <property type="entry name" value="Phosphohistidine domain"/>
    <property type="match status" value="1"/>
</dbReference>
<comment type="similarity">
    <text evidence="4">In the C-terminal section; belongs to the PEP-utilizing enzyme family.</text>
</comment>
<evidence type="ECO:0000256" key="6">
    <source>
        <dbReference type="ARBA" id="ARBA00012142"/>
    </source>
</evidence>
<dbReference type="InterPro" id="IPR001697">
    <property type="entry name" value="Pyr_Knase"/>
</dbReference>
<dbReference type="UniPathway" id="UPA00109">
    <property type="reaction ID" value="UER00188"/>
</dbReference>
<dbReference type="PROSITE" id="PS00110">
    <property type="entry name" value="PYRUVATE_KINASE"/>
    <property type="match status" value="1"/>
</dbReference>
<keyword evidence="8" id="KW-0479">Metal-binding</keyword>
<dbReference type="GO" id="GO:0004743">
    <property type="term" value="F:pyruvate kinase activity"/>
    <property type="evidence" value="ECO:0007669"/>
    <property type="project" value="UniProtKB-UniRule"/>
</dbReference>
<accession>A0A0T5XCD5</accession>
<keyword evidence="14 17" id="KW-0324">Glycolysis</keyword>
<dbReference type="STRING" id="592015.HMPREF1705_03257"/>
<evidence type="ECO:0000256" key="1">
    <source>
        <dbReference type="ARBA" id="ARBA00001946"/>
    </source>
</evidence>
<dbReference type="InterPro" id="IPR015795">
    <property type="entry name" value="Pyrv_Knase_C"/>
</dbReference>
<organism evidence="21 22">
    <name type="scientific">Acetomicrobium hydrogeniformans ATCC BAA-1850</name>
    <dbReference type="NCBI Taxonomy" id="592015"/>
    <lineage>
        <taxon>Bacteria</taxon>
        <taxon>Thermotogati</taxon>
        <taxon>Synergistota</taxon>
        <taxon>Synergistia</taxon>
        <taxon>Synergistales</taxon>
        <taxon>Acetomicrobiaceae</taxon>
        <taxon>Acetomicrobium</taxon>
    </lineage>
</organism>
<dbReference type="PANTHER" id="PTHR11817">
    <property type="entry name" value="PYRUVATE KINASE"/>
    <property type="match status" value="1"/>
</dbReference>
<evidence type="ECO:0000256" key="3">
    <source>
        <dbReference type="ARBA" id="ARBA00004997"/>
    </source>
</evidence>
<comment type="cofactor">
    <cofactor evidence="1">
        <name>Mg(2+)</name>
        <dbReference type="ChEBI" id="CHEBI:18420"/>
    </cofactor>
</comment>
<keyword evidence="12 17" id="KW-0460">Magnesium</keyword>
<evidence type="ECO:0000256" key="4">
    <source>
        <dbReference type="ARBA" id="ARBA00006237"/>
    </source>
</evidence>
<comment type="pathway">
    <text evidence="3 17">Carbohydrate degradation; glycolysis; pyruvate from D-glyceraldehyde 3-phosphate: step 5/5.</text>
</comment>
<dbReference type="SUPFAM" id="SSF51621">
    <property type="entry name" value="Phosphoenolpyruvate/pyruvate domain"/>
    <property type="match status" value="1"/>
</dbReference>
<dbReference type="Gene3D" id="3.50.30.10">
    <property type="entry name" value="Phosphohistidine domain"/>
    <property type="match status" value="1"/>
</dbReference>
<dbReference type="Pfam" id="PF00224">
    <property type="entry name" value="PK"/>
    <property type="match status" value="1"/>
</dbReference>
<dbReference type="NCBIfam" id="NF004978">
    <property type="entry name" value="PRK06354.1"/>
    <property type="match status" value="1"/>
</dbReference>
<evidence type="ECO:0000259" key="18">
    <source>
        <dbReference type="Pfam" id="PF00224"/>
    </source>
</evidence>
<evidence type="ECO:0000256" key="13">
    <source>
        <dbReference type="ARBA" id="ARBA00022958"/>
    </source>
</evidence>
<dbReference type="Gene3D" id="3.40.1380.20">
    <property type="entry name" value="Pyruvate kinase, C-terminal domain"/>
    <property type="match status" value="1"/>
</dbReference>
<dbReference type="SUPFAM" id="SSF50800">
    <property type="entry name" value="PK beta-barrel domain-like"/>
    <property type="match status" value="1"/>
</dbReference>
<feature type="domain" description="Pyruvate kinase C-terminal" evidence="20">
    <location>
        <begin position="357"/>
        <end position="469"/>
    </location>
</feature>
<sequence>MSMRKVKIVCTLGPACGDREVLKLLAQEGMDVARLNFSHGTYEQHAKSLGNIRSIEKELGRPIATMLDTKGPEIRTGSLANRGTVILHEGNVFVLTPESVEGDESGVSISHTKLFEDVKPGMNIFIDDGTIALKVEDIRGHDIVCRVVVGGELGEHKGINVPDANLSVPALTEKDIEDIKWGLEHDMEYIAVSFVRTRDEIISVRRVVEELDGDIKIIAKIETKQAVMNLDDIISVVDGMMVARGDLGVEMQTEEVPLVQKRIIDLCRYHGKPVIVATQMLDSMIRNPRPTRAEASDVANAVLDGTDAVMLSGETAKGKYPVLAVRTMRNIVERVEKEYRMWQRPATIPIKARGVPDAVSHAAVSIAEEMNVGAILSLTSSGSTARMVSKYRPLPPIIAATPKVKTCRELSLVWGVIPMIQPQISTTDEAVERALASAKERNLLKEGELAVVTAGVPMGIPGTTNMIEVRPVSKILVKGLSLIKKVVSGVVCKALDPDTAIATMKDGYILVVRQTDKAYVPAMKKAQAIIAEEGGLTSHAAIVALELGIPCIVSAAGATNILENGMVITVDGSRGVVYQGNVKLH</sequence>
<dbReference type="AlphaFoldDB" id="A0A0T5XCD5"/>
<evidence type="ECO:0000259" key="20">
    <source>
        <dbReference type="Pfam" id="PF02887"/>
    </source>
</evidence>
<dbReference type="eggNOG" id="COG0469">
    <property type="taxonomic scope" value="Bacteria"/>
</dbReference>
<evidence type="ECO:0000256" key="17">
    <source>
        <dbReference type="RuleBase" id="RU000504"/>
    </source>
</evidence>
<dbReference type="NCBIfam" id="TIGR01064">
    <property type="entry name" value="pyruv_kin"/>
    <property type="match status" value="1"/>
</dbReference>
<dbReference type="PRINTS" id="PR01050">
    <property type="entry name" value="PYRUVTKNASE"/>
</dbReference>
<gene>
    <name evidence="21" type="ORF">HMPREF1705_03257</name>
</gene>
<dbReference type="FunFam" id="3.20.20.60:FF:000025">
    <property type="entry name" value="Pyruvate kinase"/>
    <property type="match status" value="1"/>
</dbReference>
<dbReference type="InterPro" id="IPR036637">
    <property type="entry name" value="Phosphohistidine_dom_sf"/>
</dbReference>
<evidence type="ECO:0000256" key="5">
    <source>
        <dbReference type="ARBA" id="ARBA00008663"/>
    </source>
</evidence>
<dbReference type="GO" id="GO:0016301">
    <property type="term" value="F:kinase activity"/>
    <property type="evidence" value="ECO:0007669"/>
    <property type="project" value="UniProtKB-KW"/>
</dbReference>
<dbReference type="InterPro" id="IPR040442">
    <property type="entry name" value="Pyrv_kinase-like_dom_sf"/>
</dbReference>
<dbReference type="SUPFAM" id="SSF52935">
    <property type="entry name" value="PK C-terminal domain-like"/>
    <property type="match status" value="1"/>
</dbReference>
<dbReference type="Pfam" id="PF00391">
    <property type="entry name" value="PEP-utilizers"/>
    <property type="match status" value="1"/>
</dbReference>
<dbReference type="InterPro" id="IPR011037">
    <property type="entry name" value="Pyrv_Knase-like_insert_dom_sf"/>
</dbReference>
<dbReference type="Proteomes" id="UP000005273">
    <property type="component" value="Unassembled WGS sequence"/>
</dbReference>
<dbReference type="EC" id="2.7.1.40" evidence="6 16"/>
<evidence type="ECO:0000256" key="15">
    <source>
        <dbReference type="ARBA" id="ARBA00023317"/>
    </source>
</evidence>
<evidence type="ECO:0000256" key="7">
    <source>
        <dbReference type="ARBA" id="ARBA00022679"/>
    </source>
</evidence>
<evidence type="ECO:0000256" key="9">
    <source>
        <dbReference type="ARBA" id="ARBA00022741"/>
    </source>
</evidence>